<evidence type="ECO:0000313" key="3">
    <source>
        <dbReference type="EMBL" id="MCP2363053.1"/>
    </source>
</evidence>
<dbReference type="EMBL" id="JAMZEB010000002">
    <property type="protein sequence ID" value="MCP2363053.1"/>
    <property type="molecule type" value="Genomic_DNA"/>
</dbReference>
<keyword evidence="1" id="KW-0547">Nucleotide-binding</keyword>
<dbReference type="GO" id="GO:0000166">
    <property type="term" value="F:nucleotide binding"/>
    <property type="evidence" value="ECO:0007669"/>
    <property type="project" value="UniProtKB-KW"/>
</dbReference>
<reference evidence="3" key="1">
    <citation type="submission" date="2022-06" db="EMBL/GenBank/DDBJ databases">
        <title>Sequencing the genomes of 1000 actinobacteria strains.</title>
        <authorList>
            <person name="Klenk H.-P."/>
        </authorList>
    </citation>
    <scope>NUCLEOTIDE SEQUENCE</scope>
    <source>
        <strain evidence="3">DSM 46694</strain>
    </source>
</reference>
<accession>A0A9X2K7D4</accession>
<dbReference type="AlphaFoldDB" id="A0A9X2K7D4"/>
<evidence type="ECO:0000256" key="1">
    <source>
        <dbReference type="ARBA" id="ARBA00022741"/>
    </source>
</evidence>
<sequence length="77" mass="8792">MTPADLDNRFSFHPADTVIKQRAHEHVRSRCRYLAQILDDDLPDGREKSLAMTKLEEVMFWANAAIARDTHSTPPEG</sequence>
<feature type="domain" description="Acb2/Tad1 hairpin" evidence="2">
    <location>
        <begin position="4"/>
        <end position="67"/>
    </location>
</feature>
<keyword evidence="4" id="KW-1185">Reference proteome</keyword>
<comment type="caution">
    <text evidence="3">The sequence shown here is derived from an EMBL/GenBank/DDBJ whole genome shotgun (WGS) entry which is preliminary data.</text>
</comment>
<protein>
    <recommendedName>
        <fullName evidence="2">Acb2/Tad1 hairpin domain-containing protein</fullName>
    </recommendedName>
</protein>
<dbReference type="RefSeq" id="WP_253754352.1">
    <property type="nucleotide sequence ID" value="NZ_BAABKA010000023.1"/>
</dbReference>
<organism evidence="3 4">
    <name type="scientific">Nonomuraea thailandensis</name>
    <dbReference type="NCBI Taxonomy" id="1188745"/>
    <lineage>
        <taxon>Bacteria</taxon>
        <taxon>Bacillati</taxon>
        <taxon>Actinomycetota</taxon>
        <taxon>Actinomycetes</taxon>
        <taxon>Streptosporangiales</taxon>
        <taxon>Streptosporangiaceae</taxon>
        <taxon>Nonomuraea</taxon>
    </lineage>
</organism>
<evidence type="ECO:0000313" key="4">
    <source>
        <dbReference type="Proteomes" id="UP001139648"/>
    </source>
</evidence>
<dbReference type="Proteomes" id="UP001139648">
    <property type="component" value="Unassembled WGS sequence"/>
</dbReference>
<proteinExistence type="predicted"/>
<evidence type="ECO:0000259" key="2">
    <source>
        <dbReference type="Pfam" id="PF24729"/>
    </source>
</evidence>
<dbReference type="InterPro" id="IPR056098">
    <property type="entry name" value="Acb2/Tad1_hairpin"/>
</dbReference>
<name>A0A9X2K7D4_9ACTN</name>
<gene>
    <name evidence="3" type="ORF">HD597_010073</name>
</gene>
<dbReference type="Pfam" id="PF24729">
    <property type="entry name" value="Acb2_Tad1_hairpin"/>
    <property type="match status" value="1"/>
</dbReference>